<name>A0ABW5T667_9FLAO</name>
<feature type="transmembrane region" description="Helical" evidence="1">
    <location>
        <begin position="270"/>
        <end position="291"/>
    </location>
</feature>
<feature type="transmembrane region" description="Helical" evidence="1">
    <location>
        <begin position="303"/>
        <end position="324"/>
    </location>
</feature>
<evidence type="ECO:0000259" key="2">
    <source>
        <dbReference type="Pfam" id="PF01757"/>
    </source>
</evidence>
<comment type="caution">
    <text evidence="3">The sequence shown here is derived from an EMBL/GenBank/DDBJ whole genome shotgun (WGS) entry which is preliminary data.</text>
</comment>
<dbReference type="GO" id="GO:0016746">
    <property type="term" value="F:acyltransferase activity"/>
    <property type="evidence" value="ECO:0007669"/>
    <property type="project" value="UniProtKB-KW"/>
</dbReference>
<sequence length="334" mass="38233">MKSKNIGGKRLEWVDQAKGLGIFLVIYAHNIPFSEAYIYSFHMPLFFFVAGMFHPKLTSKSTIVHRAKSILIPYFFWATFLYVFWYFLGRHYGDSLNHNLDPLKGLVGVFYAQGDIEYMDWGIPMWFLPAIFVTFCLYSFLNLIKHKHVKLLGLVALIVFGLAYPCFSDFKLPWSLDVACVSLSFYALGNFLKPHLLEITKIRLVLFFIISVVMSLALALLNSKIDMYRAQYGNELLFLLNGTSGTLMVLLFFKLIHWNTIFSYLGKNTILLLALHFRALTVIKAGLLIFGITNFNFDEPGKFAVSCLQVILLLPVIYVVNKYIPLLNGKVKKA</sequence>
<evidence type="ECO:0000313" key="3">
    <source>
        <dbReference type="EMBL" id="MFD2724752.1"/>
    </source>
</evidence>
<feature type="domain" description="Acyltransferase 3" evidence="2">
    <location>
        <begin position="12"/>
        <end position="313"/>
    </location>
</feature>
<evidence type="ECO:0000256" key="1">
    <source>
        <dbReference type="SAM" id="Phobius"/>
    </source>
</evidence>
<dbReference type="Pfam" id="PF01757">
    <property type="entry name" value="Acyl_transf_3"/>
    <property type="match status" value="1"/>
</dbReference>
<gene>
    <name evidence="3" type="ORF">ACFSR8_00890</name>
</gene>
<protein>
    <submittedName>
        <fullName evidence="3">Acyltransferase family protein</fullName>
    </submittedName>
</protein>
<proteinExistence type="predicted"/>
<dbReference type="PANTHER" id="PTHR37312:SF1">
    <property type="entry name" value="MEMBRANE-BOUND ACYLTRANSFERASE YKRP-RELATED"/>
    <property type="match status" value="1"/>
</dbReference>
<keyword evidence="3" id="KW-0012">Acyltransferase</keyword>
<dbReference type="Proteomes" id="UP001597476">
    <property type="component" value="Unassembled WGS sequence"/>
</dbReference>
<dbReference type="RefSeq" id="WP_380288099.1">
    <property type="nucleotide sequence ID" value="NZ_JBHULY010000005.1"/>
</dbReference>
<feature type="transmembrane region" description="Helical" evidence="1">
    <location>
        <begin position="151"/>
        <end position="167"/>
    </location>
</feature>
<organism evidence="3 4">
    <name type="scientific">Hyunsoonleella rubra</name>
    <dbReference type="NCBI Taxonomy" id="1737062"/>
    <lineage>
        <taxon>Bacteria</taxon>
        <taxon>Pseudomonadati</taxon>
        <taxon>Bacteroidota</taxon>
        <taxon>Flavobacteriia</taxon>
        <taxon>Flavobacteriales</taxon>
        <taxon>Flavobacteriaceae</taxon>
    </lineage>
</organism>
<keyword evidence="3" id="KW-0808">Transferase</keyword>
<dbReference type="InterPro" id="IPR002656">
    <property type="entry name" value="Acyl_transf_3_dom"/>
</dbReference>
<keyword evidence="1" id="KW-1133">Transmembrane helix</keyword>
<feature type="transmembrane region" description="Helical" evidence="1">
    <location>
        <begin position="123"/>
        <end position="144"/>
    </location>
</feature>
<feature type="transmembrane region" description="Helical" evidence="1">
    <location>
        <begin position="173"/>
        <end position="192"/>
    </location>
</feature>
<feature type="transmembrane region" description="Helical" evidence="1">
    <location>
        <begin position="236"/>
        <end position="258"/>
    </location>
</feature>
<accession>A0ABW5T667</accession>
<keyword evidence="4" id="KW-1185">Reference proteome</keyword>
<evidence type="ECO:0000313" key="4">
    <source>
        <dbReference type="Proteomes" id="UP001597476"/>
    </source>
</evidence>
<keyword evidence="1" id="KW-0812">Transmembrane</keyword>
<reference evidence="4" key="1">
    <citation type="journal article" date="2019" name="Int. J. Syst. Evol. Microbiol.">
        <title>The Global Catalogue of Microorganisms (GCM) 10K type strain sequencing project: providing services to taxonomists for standard genome sequencing and annotation.</title>
        <authorList>
            <consortium name="The Broad Institute Genomics Platform"/>
            <consortium name="The Broad Institute Genome Sequencing Center for Infectious Disease"/>
            <person name="Wu L."/>
            <person name="Ma J."/>
        </authorList>
    </citation>
    <scope>NUCLEOTIDE SEQUENCE [LARGE SCALE GENOMIC DNA]</scope>
    <source>
        <strain evidence="4">KCTC 42398</strain>
    </source>
</reference>
<feature type="transmembrane region" description="Helical" evidence="1">
    <location>
        <begin position="69"/>
        <end position="88"/>
    </location>
</feature>
<dbReference type="PANTHER" id="PTHR37312">
    <property type="entry name" value="MEMBRANE-BOUND ACYLTRANSFERASE YKRP-RELATED"/>
    <property type="match status" value="1"/>
</dbReference>
<dbReference type="EMBL" id="JBHULY010000005">
    <property type="protein sequence ID" value="MFD2724752.1"/>
    <property type="molecule type" value="Genomic_DNA"/>
</dbReference>
<feature type="transmembrane region" description="Helical" evidence="1">
    <location>
        <begin position="204"/>
        <end position="221"/>
    </location>
</feature>
<keyword evidence="1" id="KW-0472">Membrane</keyword>
<dbReference type="InterPro" id="IPR052734">
    <property type="entry name" value="Nod_factor_acetyltransferase"/>
</dbReference>